<accession>A0A6G1G958</accession>
<evidence type="ECO:0000256" key="1">
    <source>
        <dbReference type="PROSITE-ProRule" id="PRU00325"/>
    </source>
</evidence>
<evidence type="ECO:0000313" key="5">
    <source>
        <dbReference type="RefSeq" id="XP_033536097.1"/>
    </source>
</evidence>
<dbReference type="OrthoDB" id="5413281at2759"/>
<organism evidence="3">
    <name type="scientific">Eremomyces bilateralis CBS 781.70</name>
    <dbReference type="NCBI Taxonomy" id="1392243"/>
    <lineage>
        <taxon>Eukaryota</taxon>
        <taxon>Fungi</taxon>
        <taxon>Dikarya</taxon>
        <taxon>Ascomycota</taxon>
        <taxon>Pezizomycotina</taxon>
        <taxon>Dothideomycetes</taxon>
        <taxon>Dothideomycetes incertae sedis</taxon>
        <taxon>Eremomycetales</taxon>
        <taxon>Eremomycetaceae</taxon>
        <taxon>Eremomyces</taxon>
    </lineage>
</organism>
<dbReference type="RefSeq" id="XP_033536097.1">
    <property type="nucleotide sequence ID" value="XM_033679071.1"/>
</dbReference>
<keyword evidence="1" id="KW-0862">Zinc</keyword>
<evidence type="ECO:0000313" key="3">
    <source>
        <dbReference type="EMBL" id="KAF1814466.1"/>
    </source>
</evidence>
<dbReference type="GO" id="GO:0008270">
    <property type="term" value="F:zinc ion binding"/>
    <property type="evidence" value="ECO:0007669"/>
    <property type="project" value="UniProtKB-KW"/>
</dbReference>
<reference evidence="5" key="2">
    <citation type="submission" date="2020-04" db="EMBL/GenBank/DDBJ databases">
        <authorList>
            <consortium name="NCBI Genome Project"/>
        </authorList>
    </citation>
    <scope>NUCLEOTIDE SEQUENCE</scope>
    <source>
        <strain evidence="5">CBS 781.70</strain>
    </source>
</reference>
<name>A0A6G1G958_9PEZI</name>
<keyword evidence="1" id="KW-0479">Metal-binding</keyword>
<reference evidence="5" key="3">
    <citation type="submission" date="2025-04" db="UniProtKB">
        <authorList>
            <consortium name="RefSeq"/>
        </authorList>
    </citation>
    <scope>IDENTIFICATION</scope>
    <source>
        <strain evidence="5">CBS 781.70</strain>
    </source>
</reference>
<protein>
    <recommendedName>
        <fullName evidence="2">SWIM-type domain-containing protein</fullName>
    </recommendedName>
</protein>
<proteinExistence type="predicted"/>
<keyword evidence="1" id="KW-0863">Zinc-finger</keyword>
<sequence>MPSDLPSKRAFVTALCASIKLGTSNADNPLDLHQQDQRDAFLTLHSIFPSELLAALDLMDRKLITKVVCKQRPDSRVGSREPWQSAATYLVQSAQAEPSDASARTTPMAAGISESPIQELQQPTAELVYEVSLASWNCSCPAFVFAAFPPDVDVVGFEQNQHVHSVDAGEVGAPSYGGCSLDSRLADETGSVPVCKHILACYLLERGEFGSSISMRTREITTDEMAGWAAGWAS</sequence>
<reference evidence="3 5" key="1">
    <citation type="submission" date="2020-01" db="EMBL/GenBank/DDBJ databases">
        <authorList>
            <consortium name="DOE Joint Genome Institute"/>
            <person name="Haridas S."/>
            <person name="Albert R."/>
            <person name="Binder M."/>
            <person name="Bloem J."/>
            <person name="Labutti K."/>
            <person name="Salamov A."/>
            <person name="Andreopoulos B."/>
            <person name="Baker S.E."/>
            <person name="Barry K."/>
            <person name="Bills G."/>
            <person name="Bluhm B.H."/>
            <person name="Cannon C."/>
            <person name="Castanera R."/>
            <person name="Culley D.E."/>
            <person name="Daum C."/>
            <person name="Ezra D."/>
            <person name="Gonzalez J.B."/>
            <person name="Henrissat B."/>
            <person name="Kuo A."/>
            <person name="Liang C."/>
            <person name="Lipzen A."/>
            <person name="Lutzoni F."/>
            <person name="Magnuson J."/>
            <person name="Mondo S."/>
            <person name="Nolan M."/>
            <person name="Ohm R."/>
            <person name="Pangilinan J."/>
            <person name="Park H.-J."/>
            <person name="Ramirez L."/>
            <person name="Alfaro M."/>
            <person name="Sun H."/>
            <person name="Tritt A."/>
            <person name="Yoshinaga Y."/>
            <person name="Zwiers L.-H."/>
            <person name="Turgeon B.G."/>
            <person name="Goodwin S.B."/>
            <person name="Spatafora J.W."/>
            <person name="Crous P.W."/>
            <person name="Grigoriev I.V."/>
        </authorList>
    </citation>
    <scope>NUCLEOTIDE SEQUENCE</scope>
    <source>
        <strain evidence="3 5">CBS 781.70</strain>
    </source>
</reference>
<dbReference type="Proteomes" id="UP000504638">
    <property type="component" value="Unplaced"/>
</dbReference>
<dbReference type="InterPro" id="IPR007527">
    <property type="entry name" value="Znf_SWIM"/>
</dbReference>
<dbReference type="GeneID" id="54419641"/>
<feature type="domain" description="SWIM-type" evidence="2">
    <location>
        <begin position="129"/>
        <end position="206"/>
    </location>
</feature>
<dbReference type="AlphaFoldDB" id="A0A6G1G958"/>
<evidence type="ECO:0000259" key="2">
    <source>
        <dbReference type="PROSITE" id="PS50966"/>
    </source>
</evidence>
<keyword evidence="4" id="KW-1185">Reference proteome</keyword>
<dbReference type="EMBL" id="ML975153">
    <property type="protein sequence ID" value="KAF1814466.1"/>
    <property type="molecule type" value="Genomic_DNA"/>
</dbReference>
<gene>
    <name evidence="3 5" type="ORF">P152DRAFT_456718</name>
</gene>
<dbReference type="PROSITE" id="PS50966">
    <property type="entry name" value="ZF_SWIM"/>
    <property type="match status" value="1"/>
</dbReference>
<evidence type="ECO:0000313" key="4">
    <source>
        <dbReference type="Proteomes" id="UP000504638"/>
    </source>
</evidence>